<keyword evidence="2 8" id="KW-0812">Transmembrane</keyword>
<evidence type="ECO:0000256" key="6">
    <source>
        <dbReference type="ARBA" id="ARBA00023136"/>
    </source>
</evidence>
<dbReference type="InterPro" id="IPR039421">
    <property type="entry name" value="Type_1_exporter"/>
</dbReference>
<keyword evidence="11" id="KW-1185">Reference proteome</keyword>
<dbReference type="OrthoDB" id="6500128at2759"/>
<keyword evidence="5 8" id="KW-1133">Transmembrane helix</keyword>
<evidence type="ECO:0000256" key="4">
    <source>
        <dbReference type="ARBA" id="ARBA00022840"/>
    </source>
</evidence>
<proteinExistence type="predicted"/>
<accession>A0A3R7KKJ5</accession>
<evidence type="ECO:0000313" key="11">
    <source>
        <dbReference type="Proteomes" id="UP000283634"/>
    </source>
</evidence>
<dbReference type="Gene3D" id="3.40.50.300">
    <property type="entry name" value="P-loop containing nucleotide triphosphate hydrolases"/>
    <property type="match status" value="1"/>
</dbReference>
<dbReference type="EMBL" id="MKGL01000050">
    <property type="protein sequence ID" value="RNF09319.1"/>
    <property type="molecule type" value="Genomic_DNA"/>
</dbReference>
<dbReference type="VEuPathDB" id="TriTrypDB:TRSC58_04047"/>
<evidence type="ECO:0000259" key="9">
    <source>
        <dbReference type="PROSITE" id="PS50893"/>
    </source>
</evidence>
<dbReference type="InterPro" id="IPR036640">
    <property type="entry name" value="ABC1_TM_sf"/>
</dbReference>
<dbReference type="InterPro" id="IPR027417">
    <property type="entry name" value="P-loop_NTPase"/>
</dbReference>
<evidence type="ECO:0000256" key="7">
    <source>
        <dbReference type="SAM" id="MobiDB-lite"/>
    </source>
</evidence>
<dbReference type="PANTHER" id="PTHR24221">
    <property type="entry name" value="ATP-BINDING CASSETTE SUB-FAMILY B"/>
    <property type="match status" value="1"/>
</dbReference>
<dbReference type="GO" id="GO:0042626">
    <property type="term" value="F:ATPase-coupled transmembrane transporter activity"/>
    <property type="evidence" value="ECO:0007669"/>
    <property type="project" value="TreeGrafter"/>
</dbReference>
<feature type="domain" description="ABC transporter" evidence="9">
    <location>
        <begin position="672"/>
        <end position="942"/>
    </location>
</feature>
<feature type="region of interest" description="Disordered" evidence="7">
    <location>
        <begin position="1"/>
        <end position="20"/>
    </location>
</feature>
<evidence type="ECO:0000256" key="2">
    <source>
        <dbReference type="ARBA" id="ARBA00022692"/>
    </source>
</evidence>
<evidence type="ECO:0000256" key="5">
    <source>
        <dbReference type="ARBA" id="ARBA00022989"/>
    </source>
</evidence>
<dbReference type="PANTHER" id="PTHR24221:SF503">
    <property type="entry name" value="MITOCHONDRIAL POTASSIUM CHANNEL ATP-BINDING SUBUNIT"/>
    <property type="match status" value="1"/>
</dbReference>
<dbReference type="InterPro" id="IPR003593">
    <property type="entry name" value="AAA+_ATPase"/>
</dbReference>
<dbReference type="GO" id="GO:0005524">
    <property type="term" value="F:ATP binding"/>
    <property type="evidence" value="ECO:0007669"/>
    <property type="project" value="UniProtKB-KW"/>
</dbReference>
<protein>
    <submittedName>
        <fullName evidence="10">ABC transporter</fullName>
        <ecNumber evidence="10">3.6.1.3</ecNumber>
    </submittedName>
</protein>
<dbReference type="Pfam" id="PF00005">
    <property type="entry name" value="ABC_tran"/>
    <property type="match status" value="1"/>
</dbReference>
<dbReference type="OMA" id="ASCEHAN"/>
<sequence>MADSCPSTSATASSSSCGRPASCSLALMYQISCGVRRATQSAVSSSTFFWGVAGALLAADGAYYTMMWLQARNRPLRGAPPAASAGDIITIEEDASSVRYYWDQLRDAILNAPSLTLTDGGGRIALPIGADGIADGALPDALQIIWKDHVRYALDEREVLCLLQRAVRESTLTSEDDLLAAAALALLWRLQLTRAVHVAVMVNGDVGQCSDVLADLDDHSTVFYRAFIHPLAGCSAASSSAAIAICWSSLSEELRRLRRRRFRLQLQNTWSLARYLYAGCREKLLSCAMMGLLTAVAAHSTTTGFTVREQVERLLSIAPSLFLSRSQDGFWDASSHAVGGVIVRLLAFEWARLVATAAVMRVTEDYVRTSASCHRDSVKRQLYEALAHTPLTFFDTREQEEVEQLMYYANDLEGVDVQVHNYFARLVRAVAMFAAAAAALDRHSRVVVLATVGASSLLTGVLTMLRRRCVVGVQDGNVDAEEEENGNMATDGMMLRGMEIIEHIYELRPHGADTALMSWWTERSSQDRKGPEMVRRILRVVISLHRLWNIDALISLTKWLLPAIVTAQAAATCQAQGVLMEAMRAVQGLLDEAVDAQRLGEVVLSNAYKANTLERIIDPRHWEREERLEGSFGAAATTRIDGEVSQAASCEHANGKGEALLSEDVEVEVHRIRADGLQFQYPAAPTVNAFLAPLSFTLQLQDDLTGAGLLVCVTGPSGCGKTTLLRLLLALYTTDPNRLMLQLRPRRGVTTEAQTNHDHGGVHDGNSICDNDGMGEGGWFPVASLPRRLLRATLFSYMPQIATIFAGATIAQNITLRSQVSVANLLLLSRVRSCAEAAGCMDFIGRLPQGFLTPLSLTTGWVTPGCVQLSCGQGQRLMLARALYHGGGVLLMDEPTAGLDAASKKAVMAQLMTLLRSGRLRGALCITHDAEVLQQADQIIRL</sequence>
<dbReference type="RefSeq" id="XP_029240900.1">
    <property type="nucleotide sequence ID" value="XM_029379277.1"/>
</dbReference>
<evidence type="ECO:0000313" key="10">
    <source>
        <dbReference type="EMBL" id="RNF09319.1"/>
    </source>
</evidence>
<keyword evidence="6 8" id="KW-0472">Membrane</keyword>
<evidence type="ECO:0000256" key="8">
    <source>
        <dbReference type="SAM" id="Phobius"/>
    </source>
</evidence>
<dbReference type="SUPFAM" id="SSF52540">
    <property type="entry name" value="P-loop containing nucleoside triphosphate hydrolases"/>
    <property type="match status" value="1"/>
</dbReference>
<feature type="transmembrane region" description="Helical" evidence="8">
    <location>
        <begin position="48"/>
        <end position="69"/>
    </location>
</feature>
<gene>
    <name evidence="10" type="ORF">TraAM80_02266</name>
</gene>
<dbReference type="InterPro" id="IPR003439">
    <property type="entry name" value="ABC_transporter-like_ATP-bd"/>
</dbReference>
<dbReference type="PROSITE" id="PS50893">
    <property type="entry name" value="ABC_TRANSPORTER_2"/>
    <property type="match status" value="1"/>
</dbReference>
<dbReference type="SMART" id="SM00382">
    <property type="entry name" value="AAA"/>
    <property type="match status" value="1"/>
</dbReference>
<dbReference type="AlphaFoldDB" id="A0A3R7KKJ5"/>
<comment type="caution">
    <text evidence="10">The sequence shown here is derived from an EMBL/GenBank/DDBJ whole genome shotgun (WGS) entry which is preliminary data.</text>
</comment>
<dbReference type="GeneID" id="40326199"/>
<comment type="subcellular location">
    <subcellularLocation>
        <location evidence="1">Membrane</location>
        <topology evidence="1">Multi-pass membrane protein</topology>
    </subcellularLocation>
</comment>
<organism evidence="10 11">
    <name type="scientific">Trypanosoma rangeli</name>
    <dbReference type="NCBI Taxonomy" id="5698"/>
    <lineage>
        <taxon>Eukaryota</taxon>
        <taxon>Discoba</taxon>
        <taxon>Euglenozoa</taxon>
        <taxon>Kinetoplastea</taxon>
        <taxon>Metakinetoplastina</taxon>
        <taxon>Trypanosomatida</taxon>
        <taxon>Trypanosomatidae</taxon>
        <taxon>Trypanosoma</taxon>
        <taxon>Herpetosoma</taxon>
    </lineage>
</organism>
<keyword evidence="10" id="KW-0378">Hydrolase</keyword>
<dbReference type="GO" id="GO:0016887">
    <property type="term" value="F:ATP hydrolysis activity"/>
    <property type="evidence" value="ECO:0007669"/>
    <property type="project" value="InterPro"/>
</dbReference>
<reference evidence="10 11" key="1">
    <citation type="journal article" date="2018" name="BMC Genomics">
        <title>Genomic comparison of Trypanosoma conorhini and Trypanosoma rangeli to Trypanosoma cruzi strains of high and low virulence.</title>
        <authorList>
            <person name="Bradwell K.R."/>
            <person name="Koparde V.N."/>
            <person name="Matveyev A.V."/>
            <person name="Serrano M.G."/>
            <person name="Alves J.M."/>
            <person name="Parikh H."/>
            <person name="Huang B."/>
            <person name="Lee V."/>
            <person name="Espinosa-Alvarez O."/>
            <person name="Ortiz P.A."/>
            <person name="Costa-Martins A.G."/>
            <person name="Teixeira M.M."/>
            <person name="Buck G.A."/>
        </authorList>
    </citation>
    <scope>NUCLEOTIDE SEQUENCE [LARGE SCALE GENOMIC DNA]</scope>
    <source>
        <strain evidence="10 11">AM80</strain>
    </source>
</reference>
<evidence type="ECO:0000256" key="3">
    <source>
        <dbReference type="ARBA" id="ARBA00022741"/>
    </source>
</evidence>
<evidence type="ECO:0000256" key="1">
    <source>
        <dbReference type="ARBA" id="ARBA00004141"/>
    </source>
</evidence>
<dbReference type="Proteomes" id="UP000283634">
    <property type="component" value="Unassembled WGS sequence"/>
</dbReference>
<keyword evidence="4" id="KW-0067">ATP-binding</keyword>
<keyword evidence="3" id="KW-0547">Nucleotide-binding</keyword>
<dbReference type="GO" id="GO:0016020">
    <property type="term" value="C:membrane"/>
    <property type="evidence" value="ECO:0007669"/>
    <property type="project" value="UniProtKB-SubCell"/>
</dbReference>
<dbReference type="EC" id="3.6.1.3" evidence="10"/>
<dbReference type="SUPFAM" id="SSF90123">
    <property type="entry name" value="ABC transporter transmembrane region"/>
    <property type="match status" value="1"/>
</dbReference>
<name>A0A3R7KKJ5_TRYRA</name>